<dbReference type="NCBIfam" id="TIGR00445">
    <property type="entry name" value="mraY"/>
    <property type="match status" value="1"/>
</dbReference>
<evidence type="ECO:0000256" key="3">
    <source>
        <dbReference type="ARBA" id="ARBA00022618"/>
    </source>
</evidence>
<dbReference type="GO" id="GO:0051301">
    <property type="term" value="P:cell division"/>
    <property type="evidence" value="ECO:0007669"/>
    <property type="project" value="UniProtKB-KW"/>
</dbReference>
<dbReference type="PROSITE" id="PS01347">
    <property type="entry name" value="MRAY_1"/>
    <property type="match status" value="1"/>
</dbReference>
<dbReference type="Proteomes" id="UP000011547">
    <property type="component" value="Chromosome"/>
</dbReference>
<comment type="subcellular location">
    <subcellularLocation>
        <location evidence="12">Cell membrane</location>
        <topology evidence="12">Multi-pass membrane protein</topology>
    </subcellularLocation>
    <subcellularLocation>
        <location evidence="1">Membrane</location>
        <topology evidence="1">Multi-pass membrane protein</topology>
    </subcellularLocation>
</comment>
<keyword evidence="8 12" id="KW-1133">Transmembrane helix</keyword>
<evidence type="ECO:0000256" key="9">
    <source>
        <dbReference type="ARBA" id="ARBA00023136"/>
    </source>
</evidence>
<feature type="transmembrane region" description="Helical" evidence="12">
    <location>
        <begin position="351"/>
        <end position="372"/>
    </location>
</feature>
<dbReference type="InterPro" id="IPR003524">
    <property type="entry name" value="PNAcMuramoyl-5peptid_Trfase"/>
</dbReference>
<dbReference type="HAMAP" id="MF_00038">
    <property type="entry name" value="MraY"/>
    <property type="match status" value="1"/>
</dbReference>
<reference evidence="15 16" key="1">
    <citation type="journal article" date="2013" name="Genome Biol. Evol.">
        <title>Genome evolution and phylogenomic analysis of candidatus kinetoplastibacterium, the betaproteobacterial endosymbionts of strigomonas and angomonas.</title>
        <authorList>
            <person name="Alves J.M."/>
            <person name="Serrano M.G."/>
            <person name="Maia da Silva F."/>
            <person name="Voegtly L.J."/>
            <person name="Matveyev A.V."/>
            <person name="Teixeira M.M."/>
            <person name="Camargo E.P."/>
            <person name="Buck G.A."/>
        </authorList>
    </citation>
    <scope>NUCLEOTIDE SEQUENCE [LARGE SCALE GENOMIC DNA]</scope>
    <source>
        <strain evidence="15 16">TCC079E</strain>
    </source>
</reference>
<dbReference type="EMBL" id="CP003803">
    <property type="protein sequence ID" value="AGF47123.1"/>
    <property type="molecule type" value="Genomic_DNA"/>
</dbReference>
<feature type="transmembrane region" description="Helical" evidence="12">
    <location>
        <begin position="130"/>
        <end position="151"/>
    </location>
</feature>
<keyword evidence="16" id="KW-1185">Reference proteome</keyword>
<keyword evidence="7 12" id="KW-0573">Peptidoglycan synthesis</keyword>
<comment type="pathway">
    <text evidence="12">Cell wall biogenesis; peptidoglycan biosynthesis.</text>
</comment>
<evidence type="ECO:0000313" key="15">
    <source>
        <dbReference type="EMBL" id="AGF47123.1"/>
    </source>
</evidence>
<dbReference type="GO" id="GO:0008963">
    <property type="term" value="F:phospho-N-acetylmuramoyl-pentapeptide-transferase activity"/>
    <property type="evidence" value="ECO:0007669"/>
    <property type="project" value="UniProtKB-UniRule"/>
</dbReference>
<feature type="binding site" evidence="14">
    <location>
        <position position="199"/>
    </location>
    <ligand>
        <name>Mg(2+)</name>
        <dbReference type="ChEBI" id="CHEBI:18420"/>
    </ligand>
</feature>
<dbReference type="GO" id="GO:0008360">
    <property type="term" value="P:regulation of cell shape"/>
    <property type="evidence" value="ECO:0007669"/>
    <property type="project" value="UniProtKB-KW"/>
</dbReference>
<dbReference type="PANTHER" id="PTHR22926">
    <property type="entry name" value="PHOSPHO-N-ACETYLMURAMOYL-PENTAPEPTIDE-TRANSFERASE"/>
    <property type="match status" value="1"/>
</dbReference>
<evidence type="ECO:0000256" key="14">
    <source>
        <dbReference type="PIRSR" id="PIRSR600715-1"/>
    </source>
</evidence>
<feature type="transmembrane region" description="Helical" evidence="12">
    <location>
        <begin position="62"/>
        <end position="86"/>
    </location>
</feature>
<feature type="transmembrane region" description="Helical" evidence="12">
    <location>
        <begin position="20"/>
        <end position="41"/>
    </location>
</feature>
<evidence type="ECO:0000256" key="13">
    <source>
        <dbReference type="NCBIfam" id="TIGR00445"/>
    </source>
</evidence>
<keyword evidence="4 12" id="KW-0808">Transferase</keyword>
<protein>
    <recommendedName>
        <fullName evidence="12 13">Phospho-N-acetylmuramoyl-pentapeptide-transferase</fullName>
        <ecNumber evidence="12 13">2.7.8.13</ecNumber>
    </recommendedName>
    <alternativeName>
        <fullName evidence="12">UDP-MurNAc-pentapeptide phosphotransferase</fullName>
    </alternativeName>
</protein>
<dbReference type="PANTHER" id="PTHR22926:SF5">
    <property type="entry name" value="PHOSPHO-N-ACETYLMURAMOYL-PENTAPEPTIDE-TRANSFERASE HOMOLOG"/>
    <property type="match status" value="1"/>
</dbReference>
<keyword evidence="10 12" id="KW-0131">Cell cycle</keyword>
<dbReference type="OrthoDB" id="9805475at2"/>
<dbReference type="HOGENOM" id="CLU_023982_0_0_4"/>
<feature type="transmembrane region" description="Helical" evidence="12">
    <location>
        <begin position="174"/>
        <end position="194"/>
    </location>
</feature>
<evidence type="ECO:0000256" key="1">
    <source>
        <dbReference type="ARBA" id="ARBA00004141"/>
    </source>
</evidence>
<sequence length="373" mass="41921">MIIEILHLLGYFNFLENVCFRAMLTFFVSFILGILISPFIINKLRELRFKQAIRLYGPESHVYKEGTPTMGGVIILLTIVSNILLWSDLRNSFIWIVMSIMLSFGLIGFVDDYNKVVYNNPEGISAKLKILCQFLLAIFFSLIIAIILSNVDIHNVDSFYYHDFELLIPFLKDYSFHLGIISFIALSSFVIVGTSNAVNLTDGLDGLAIFPISMVAGALAIFAYIEGRVDFSSYLFVPYIEGSSELVVFCAAILGSGLSFLWFNSYPAQIFMGDVGSLSLGATLGSIAIIINQEITLIIMGGIFVLETISVILQVSWFRYTKRKYGEGKRIFKMTPLHHHFEVHGCKETHVVVRFWIVNIILILIALSSLIAK</sequence>
<evidence type="ECO:0000256" key="5">
    <source>
        <dbReference type="ARBA" id="ARBA00022692"/>
    </source>
</evidence>
<comment type="cofactor">
    <cofactor evidence="12 14">
        <name>Mg(2+)</name>
        <dbReference type="ChEBI" id="CHEBI:18420"/>
    </cofactor>
</comment>
<dbReference type="Pfam" id="PF10555">
    <property type="entry name" value="MraY_sig1"/>
    <property type="match status" value="1"/>
</dbReference>
<feature type="transmembrane region" description="Helical" evidence="12">
    <location>
        <begin position="206"/>
        <end position="225"/>
    </location>
</feature>
<feature type="transmembrane region" description="Helical" evidence="12">
    <location>
        <begin position="92"/>
        <end position="110"/>
    </location>
</feature>
<comment type="catalytic activity">
    <reaction evidence="12">
        <text>UDP-N-acetyl-alpha-D-muramoyl-L-alanyl-gamma-D-glutamyl-meso-2,6-diaminopimeloyl-D-alanyl-D-alanine + di-trans,octa-cis-undecaprenyl phosphate = di-trans,octa-cis-undecaprenyl diphospho-N-acetyl-alpha-D-muramoyl-L-alanyl-D-glutamyl-meso-2,6-diaminopimeloyl-D-alanyl-D-alanine + UMP</text>
        <dbReference type="Rhea" id="RHEA:28386"/>
        <dbReference type="ChEBI" id="CHEBI:57865"/>
        <dbReference type="ChEBI" id="CHEBI:60392"/>
        <dbReference type="ChEBI" id="CHEBI:61386"/>
        <dbReference type="ChEBI" id="CHEBI:61387"/>
        <dbReference type="EC" id="2.7.8.13"/>
    </reaction>
</comment>
<evidence type="ECO:0000256" key="2">
    <source>
        <dbReference type="ARBA" id="ARBA00005583"/>
    </source>
</evidence>
<dbReference type="GO" id="GO:0046872">
    <property type="term" value="F:metal ion binding"/>
    <property type="evidence" value="ECO:0007669"/>
    <property type="project" value="UniProtKB-KW"/>
</dbReference>
<dbReference type="AlphaFoldDB" id="M1L2Z3"/>
<keyword evidence="3 12" id="KW-0132">Cell division</keyword>
<dbReference type="CDD" id="cd06852">
    <property type="entry name" value="GT_MraY"/>
    <property type="match status" value="1"/>
</dbReference>
<evidence type="ECO:0000313" key="16">
    <source>
        <dbReference type="Proteomes" id="UP000011547"/>
    </source>
</evidence>
<evidence type="ECO:0000256" key="11">
    <source>
        <dbReference type="ARBA" id="ARBA00023316"/>
    </source>
</evidence>
<feature type="transmembrane region" description="Helical" evidence="12">
    <location>
        <begin position="270"/>
        <end position="291"/>
    </location>
</feature>
<comment type="function">
    <text evidence="12">Catalyzes the initial step of the lipid cycle reactions in the biosynthesis of the cell wall peptidoglycan: transfers peptidoglycan precursor phospho-MurNAc-pentapeptide from UDP-MurNAc-pentapeptide onto the lipid carrier undecaprenyl phosphate, yielding undecaprenyl-pyrophosphoryl-MurNAc-pentapeptide, known as lipid I.</text>
</comment>
<dbReference type="InterPro" id="IPR000715">
    <property type="entry name" value="Glycosyl_transferase_4"/>
</dbReference>
<dbReference type="EC" id="2.7.8.13" evidence="12 13"/>
<accession>M1L2Z3</accession>
<dbReference type="PROSITE" id="PS01348">
    <property type="entry name" value="MRAY_2"/>
    <property type="match status" value="1"/>
</dbReference>
<dbReference type="Pfam" id="PF00953">
    <property type="entry name" value="Glycos_transf_4"/>
    <property type="match status" value="1"/>
</dbReference>
<dbReference type="GO" id="GO:0009252">
    <property type="term" value="P:peptidoglycan biosynthetic process"/>
    <property type="evidence" value="ECO:0007669"/>
    <property type="project" value="UniProtKB-UniRule"/>
</dbReference>
<dbReference type="GO" id="GO:0051992">
    <property type="term" value="F:UDP-N-acetylmuramoyl-L-alanyl-D-glutamyl-meso-2,6-diaminopimelyl-D-alanyl-D-alanine:undecaprenyl-phosphate transferase activity"/>
    <property type="evidence" value="ECO:0007669"/>
    <property type="project" value="RHEA"/>
</dbReference>
<dbReference type="KEGG" id="kde:CDSE_0879"/>
<feature type="binding site" evidence="14">
    <location>
        <position position="274"/>
    </location>
    <ligand>
        <name>Mg(2+)</name>
        <dbReference type="ChEBI" id="CHEBI:18420"/>
    </ligand>
</feature>
<keyword evidence="12 14" id="KW-0479">Metal-binding</keyword>
<comment type="similarity">
    <text evidence="2 12">Belongs to the glycosyltransferase 4 family. MraY subfamily.</text>
</comment>
<dbReference type="eggNOG" id="COG0472">
    <property type="taxonomic scope" value="Bacteria"/>
</dbReference>
<dbReference type="STRING" id="1208919.CDSE_0879"/>
<keyword evidence="5 12" id="KW-0812">Transmembrane</keyword>
<dbReference type="UniPathway" id="UPA00219"/>
<evidence type="ECO:0000256" key="10">
    <source>
        <dbReference type="ARBA" id="ARBA00023306"/>
    </source>
</evidence>
<evidence type="ECO:0000256" key="12">
    <source>
        <dbReference type="HAMAP-Rule" id="MF_00038"/>
    </source>
</evidence>
<keyword evidence="11 12" id="KW-0961">Cell wall biogenesis/degradation</keyword>
<name>M1L2Z3_9PROT</name>
<keyword evidence="12 14" id="KW-0460">Magnesium</keyword>
<gene>
    <name evidence="12" type="primary">mraY</name>
    <name evidence="15" type="ORF">CDSE_0879</name>
</gene>
<keyword evidence="12" id="KW-1003">Cell membrane</keyword>
<organism evidence="15 16">
    <name type="scientific">Candidatus Kinetoplastidibacterium desouzai TCC079E</name>
    <dbReference type="NCBI Taxonomy" id="1208919"/>
    <lineage>
        <taxon>Bacteria</taxon>
        <taxon>Pseudomonadati</taxon>
        <taxon>Pseudomonadota</taxon>
        <taxon>Betaproteobacteria</taxon>
        <taxon>Candidatus Kinetoplastidibacterium</taxon>
    </lineage>
</organism>
<feature type="transmembrane region" description="Helical" evidence="12">
    <location>
        <begin position="297"/>
        <end position="320"/>
    </location>
</feature>
<dbReference type="InterPro" id="IPR018480">
    <property type="entry name" value="PNAcMuramoyl-5peptid_Trfase_CS"/>
</dbReference>
<dbReference type="RefSeq" id="WP_015396534.1">
    <property type="nucleotide sequence ID" value="NC_020294.1"/>
</dbReference>
<evidence type="ECO:0000256" key="7">
    <source>
        <dbReference type="ARBA" id="ARBA00022984"/>
    </source>
</evidence>
<keyword evidence="6 12" id="KW-0133">Cell shape</keyword>
<keyword evidence="9 12" id="KW-0472">Membrane</keyword>
<evidence type="ECO:0000256" key="4">
    <source>
        <dbReference type="ARBA" id="ARBA00022679"/>
    </source>
</evidence>
<evidence type="ECO:0000256" key="8">
    <source>
        <dbReference type="ARBA" id="ARBA00022989"/>
    </source>
</evidence>
<dbReference type="PATRIC" id="fig|1208919.3.peg.564"/>
<proteinExistence type="inferred from homology"/>
<evidence type="ECO:0000256" key="6">
    <source>
        <dbReference type="ARBA" id="ARBA00022960"/>
    </source>
</evidence>
<dbReference type="GO" id="GO:0071555">
    <property type="term" value="P:cell wall organization"/>
    <property type="evidence" value="ECO:0007669"/>
    <property type="project" value="UniProtKB-KW"/>
</dbReference>
<feature type="transmembrane region" description="Helical" evidence="12">
    <location>
        <begin position="245"/>
        <end position="263"/>
    </location>
</feature>
<dbReference type="GO" id="GO:0005886">
    <property type="term" value="C:plasma membrane"/>
    <property type="evidence" value="ECO:0007669"/>
    <property type="project" value="UniProtKB-SubCell"/>
</dbReference>